<dbReference type="GO" id="GO:0051604">
    <property type="term" value="P:protein maturation"/>
    <property type="evidence" value="ECO:0007669"/>
    <property type="project" value="TreeGrafter"/>
</dbReference>
<dbReference type="NCBIfam" id="TIGR00075">
    <property type="entry name" value="hypD"/>
    <property type="match status" value="1"/>
</dbReference>
<keyword evidence="3" id="KW-0408">Iron</keyword>
<evidence type="ECO:0000256" key="2">
    <source>
        <dbReference type="ARBA" id="ARBA00022723"/>
    </source>
</evidence>
<dbReference type="STRING" id="206665.SAMN04488516_10158"/>
<organism evidence="4 5">
    <name type="scientific">Desulfonauticus submarinus</name>
    <dbReference type="NCBI Taxonomy" id="206665"/>
    <lineage>
        <taxon>Bacteria</taxon>
        <taxon>Pseudomonadati</taxon>
        <taxon>Thermodesulfobacteriota</taxon>
        <taxon>Desulfovibrionia</taxon>
        <taxon>Desulfovibrionales</taxon>
        <taxon>Desulfonauticaceae</taxon>
        <taxon>Desulfonauticus</taxon>
    </lineage>
</organism>
<dbReference type="EMBL" id="FNIN01000001">
    <property type="protein sequence ID" value="SDN21557.1"/>
    <property type="molecule type" value="Genomic_DNA"/>
</dbReference>
<dbReference type="AlphaFoldDB" id="A0A1G9ZKC7"/>
<gene>
    <name evidence="4" type="ORF">SAMN04488516_10158</name>
</gene>
<sequence length="361" mass="39710">MNLLNQFKNPRLCEEVLTQLKNELKGPFRFMEVCGTHTVAIFQSGLRSLFPEELIHVSGPGCPVCVTHEREVAAFLELAQKDVILATFGDLMRVPGPDKKTLKDLQAEGARIKIVYSPFDALKLAIENPKEKVVFLGIGFETTAPTVAATLNLAKEQGITNFSVLCLHKLVPPALEALVSDKSLKVEGFLLPGHVSAIIGLEPYKFLAKNYGIPSVIGGFEPLDILQAIYLMVKMANEEKPEAINNYKRVVKDQGNLNALAMMDKVFEPCGALWRGIGEIPNSGLKIREEFAQFDARKLFSIEELPDVPPIKGCRCGDVLKGIIRPDECPLFKKVCTPQSPVGPCMVSTEGSCAAYYKYSL</sequence>
<reference evidence="4 5" key="1">
    <citation type="submission" date="2016-10" db="EMBL/GenBank/DDBJ databases">
        <authorList>
            <person name="de Groot N.N."/>
        </authorList>
    </citation>
    <scope>NUCLEOTIDE SEQUENCE [LARGE SCALE GENOMIC DNA]</scope>
    <source>
        <strain evidence="4 5">DSM 15269</strain>
    </source>
</reference>
<accession>A0A1G9ZKC7</accession>
<evidence type="ECO:0000256" key="3">
    <source>
        <dbReference type="ARBA" id="ARBA00023004"/>
    </source>
</evidence>
<dbReference type="Gene3D" id="3.40.50.11740">
    <property type="entry name" value="HypD, alpha/beta domain 2"/>
    <property type="match status" value="2"/>
</dbReference>
<keyword evidence="5" id="KW-1185">Reference proteome</keyword>
<dbReference type="InterPro" id="IPR002780">
    <property type="entry name" value="Hyd_form_HypD"/>
</dbReference>
<dbReference type="InterPro" id="IPR042244">
    <property type="entry name" value="HypD_2_sf"/>
</dbReference>
<dbReference type="GO" id="GO:0051539">
    <property type="term" value="F:4 iron, 4 sulfur cluster binding"/>
    <property type="evidence" value="ECO:0007669"/>
    <property type="project" value="TreeGrafter"/>
</dbReference>
<dbReference type="GO" id="GO:0005506">
    <property type="term" value="F:iron ion binding"/>
    <property type="evidence" value="ECO:0007669"/>
    <property type="project" value="TreeGrafter"/>
</dbReference>
<dbReference type="PANTHER" id="PTHR30149:SF0">
    <property type="entry name" value="HYDROGENASE MATURATION FACTOR HYPD"/>
    <property type="match status" value="1"/>
</dbReference>
<dbReference type="GO" id="GO:0070025">
    <property type="term" value="F:carbon monoxide binding"/>
    <property type="evidence" value="ECO:0007669"/>
    <property type="project" value="TreeGrafter"/>
</dbReference>
<evidence type="ECO:0000313" key="5">
    <source>
        <dbReference type="Proteomes" id="UP000199602"/>
    </source>
</evidence>
<dbReference type="RefSeq" id="WP_092061611.1">
    <property type="nucleotide sequence ID" value="NZ_FNIN01000001.1"/>
</dbReference>
<dbReference type="Proteomes" id="UP000199602">
    <property type="component" value="Unassembled WGS sequence"/>
</dbReference>
<comment type="similarity">
    <text evidence="1">Belongs to the HypD family.</text>
</comment>
<dbReference type="Gene3D" id="6.10.20.100">
    <property type="match status" value="1"/>
</dbReference>
<dbReference type="PANTHER" id="PTHR30149">
    <property type="entry name" value="HYDROGENASE PROTEIN ASSEMBLY PROTEIN HYPD"/>
    <property type="match status" value="1"/>
</dbReference>
<protein>
    <submittedName>
        <fullName evidence="4">Hydrogenase expression/formation protein HypD</fullName>
    </submittedName>
</protein>
<dbReference type="PIRSF" id="PIRSF005622">
    <property type="entry name" value="Hydrgn_mat_hypD"/>
    <property type="match status" value="1"/>
</dbReference>
<keyword evidence="2" id="KW-0479">Metal-binding</keyword>
<evidence type="ECO:0000313" key="4">
    <source>
        <dbReference type="EMBL" id="SDN21557.1"/>
    </source>
</evidence>
<evidence type="ECO:0000256" key="1">
    <source>
        <dbReference type="ARBA" id="ARBA00007888"/>
    </source>
</evidence>
<dbReference type="OrthoDB" id="9770424at2"/>
<dbReference type="Pfam" id="PF01924">
    <property type="entry name" value="HypD"/>
    <property type="match status" value="1"/>
</dbReference>
<name>A0A1G9ZKC7_9BACT</name>
<proteinExistence type="inferred from homology"/>
<dbReference type="InterPro" id="IPR042243">
    <property type="entry name" value="HypD_1"/>
</dbReference>